<evidence type="ECO:0000259" key="4">
    <source>
        <dbReference type="Pfam" id="PF00176"/>
    </source>
</evidence>
<dbReference type="Pfam" id="PF00176">
    <property type="entry name" value="SNF2-rel_dom"/>
    <property type="match status" value="1"/>
</dbReference>
<keyword evidence="1" id="KW-0547">Nucleotide-binding</keyword>
<keyword evidence="2" id="KW-0378">Hydrolase</keyword>
<keyword evidence="6" id="KW-1185">Reference proteome</keyword>
<dbReference type="EMBL" id="JASWJB010000044">
    <property type="protein sequence ID" value="KAK2606199.1"/>
    <property type="molecule type" value="Genomic_DNA"/>
</dbReference>
<evidence type="ECO:0000313" key="6">
    <source>
        <dbReference type="Proteomes" id="UP001251528"/>
    </source>
</evidence>
<name>A0AAJ0G0M4_9HYPO</name>
<dbReference type="InterPro" id="IPR000330">
    <property type="entry name" value="SNF2_N"/>
</dbReference>
<sequence length="333" mass="37137">MRSSFEIGECGSVFDQARQSNVQWSSETRNLGTDQSTCFGSIVDVEAQLCSVGQPGYLLREALRTAAQHLVIVQTGEYFSLEYGGNIVARLNKGLCRILQQLYTGWDVTFQAFTTDHDRKLATERTWTIFHVEINIYGRIADAENIGGLLSKSRTFLQRPRYGLEFAEYHNPHFLQIDGHEESPHAETSVSLTTTMSYHPPERNLENDLAAKDSATAVDRILNSLSHHVVRPNLPIDRRIKSSLLPYQHVFSGAKRPQQEETKGGIIADDMGLGKSLVILSTVAGSLDRADQFFDTQSQLHSSGSSNKIPSKATLIVAPSSLLIDNWVDEIWK</sequence>
<accession>A0AAJ0G0M4</accession>
<dbReference type="Proteomes" id="UP001251528">
    <property type="component" value="Unassembled WGS sequence"/>
</dbReference>
<protein>
    <recommendedName>
        <fullName evidence="4">SNF2 N-terminal domain-containing protein</fullName>
    </recommendedName>
</protein>
<dbReference type="InterPro" id="IPR050628">
    <property type="entry name" value="SNF2_RAD54_helicase_TF"/>
</dbReference>
<dbReference type="PANTHER" id="PTHR45626:SF52">
    <property type="entry name" value="SINGLE-STRANDED DNA-DEPENDENT ATPASE (EUROFUNG)"/>
    <property type="match status" value="1"/>
</dbReference>
<dbReference type="GO" id="GO:0008094">
    <property type="term" value="F:ATP-dependent activity, acting on DNA"/>
    <property type="evidence" value="ECO:0007669"/>
    <property type="project" value="TreeGrafter"/>
</dbReference>
<dbReference type="PANTHER" id="PTHR45626">
    <property type="entry name" value="TRANSCRIPTION TERMINATION FACTOR 2-RELATED"/>
    <property type="match status" value="1"/>
</dbReference>
<dbReference type="GO" id="GO:0006281">
    <property type="term" value="P:DNA repair"/>
    <property type="evidence" value="ECO:0007669"/>
    <property type="project" value="TreeGrafter"/>
</dbReference>
<dbReference type="Gene3D" id="3.40.50.10810">
    <property type="entry name" value="Tandem AAA-ATPase domain"/>
    <property type="match status" value="1"/>
</dbReference>
<evidence type="ECO:0000256" key="3">
    <source>
        <dbReference type="ARBA" id="ARBA00022840"/>
    </source>
</evidence>
<organism evidence="5 6">
    <name type="scientific">Conoideocrella luteorostrata</name>
    <dbReference type="NCBI Taxonomy" id="1105319"/>
    <lineage>
        <taxon>Eukaryota</taxon>
        <taxon>Fungi</taxon>
        <taxon>Dikarya</taxon>
        <taxon>Ascomycota</taxon>
        <taxon>Pezizomycotina</taxon>
        <taxon>Sordariomycetes</taxon>
        <taxon>Hypocreomycetidae</taxon>
        <taxon>Hypocreales</taxon>
        <taxon>Clavicipitaceae</taxon>
        <taxon>Conoideocrella</taxon>
    </lineage>
</organism>
<dbReference type="InterPro" id="IPR038718">
    <property type="entry name" value="SNF2-like_sf"/>
</dbReference>
<dbReference type="SUPFAM" id="SSF52540">
    <property type="entry name" value="P-loop containing nucleoside triphosphate hydrolases"/>
    <property type="match status" value="1"/>
</dbReference>
<evidence type="ECO:0000256" key="2">
    <source>
        <dbReference type="ARBA" id="ARBA00022801"/>
    </source>
</evidence>
<dbReference type="InterPro" id="IPR027417">
    <property type="entry name" value="P-loop_NTPase"/>
</dbReference>
<evidence type="ECO:0000256" key="1">
    <source>
        <dbReference type="ARBA" id="ARBA00022741"/>
    </source>
</evidence>
<evidence type="ECO:0000313" key="5">
    <source>
        <dbReference type="EMBL" id="KAK2606199.1"/>
    </source>
</evidence>
<dbReference type="GO" id="GO:0005634">
    <property type="term" value="C:nucleus"/>
    <property type="evidence" value="ECO:0007669"/>
    <property type="project" value="TreeGrafter"/>
</dbReference>
<proteinExistence type="predicted"/>
<dbReference type="GO" id="GO:0005524">
    <property type="term" value="F:ATP binding"/>
    <property type="evidence" value="ECO:0007669"/>
    <property type="project" value="UniProtKB-KW"/>
</dbReference>
<dbReference type="GO" id="GO:0016787">
    <property type="term" value="F:hydrolase activity"/>
    <property type="evidence" value="ECO:0007669"/>
    <property type="project" value="UniProtKB-KW"/>
</dbReference>
<gene>
    <name evidence="5" type="ORF">QQS21_003370</name>
</gene>
<reference evidence="5" key="1">
    <citation type="submission" date="2023-06" db="EMBL/GenBank/DDBJ databases">
        <title>Conoideocrella luteorostrata (Hypocreales: Clavicipitaceae), a potential biocontrol fungus for elongate hemlock scale in United States Christmas tree production areas.</title>
        <authorList>
            <person name="Barrett H."/>
            <person name="Lovett B."/>
            <person name="Macias A.M."/>
            <person name="Stajich J.E."/>
            <person name="Kasson M.T."/>
        </authorList>
    </citation>
    <scope>NUCLEOTIDE SEQUENCE</scope>
    <source>
        <strain evidence="5">ARSEF 14590</strain>
    </source>
</reference>
<comment type="caution">
    <text evidence="5">The sequence shown here is derived from an EMBL/GenBank/DDBJ whole genome shotgun (WGS) entry which is preliminary data.</text>
</comment>
<keyword evidence="3" id="KW-0067">ATP-binding</keyword>
<feature type="domain" description="SNF2 N-terminal" evidence="4">
    <location>
        <begin position="260"/>
        <end position="331"/>
    </location>
</feature>
<dbReference type="AlphaFoldDB" id="A0AAJ0G0M4"/>